<dbReference type="Gene3D" id="2.40.128.110">
    <property type="entry name" value="Lipid/polyisoprenoid-binding, YceI-like"/>
    <property type="match status" value="1"/>
</dbReference>
<dbReference type="InterPro" id="IPR036761">
    <property type="entry name" value="TTHA0802/YceI-like_sf"/>
</dbReference>
<feature type="domain" description="Lipid/polyisoprenoid-binding YceI-like" evidence="2">
    <location>
        <begin position="25"/>
        <end position="186"/>
    </location>
</feature>
<dbReference type="STRING" id="489703.SAMN04488038_1147"/>
<sequence>MRTSRPLLQALFAAILFSGAAQAAPRPLLPAQSRIEFAIKQMGVTVSGRFKQFEVQLDFDAAKPAATRALVTVQIASIDSGDDDTDQTALNSDWLDKARFPQARFTLSALKPLGADRYEASGTLTLRDRSRSILVPLTLREQKDGTLLAEGSFNLLRSDFGIGGGEWNEGNLVAKEVTVQFHLLLGAAR</sequence>
<dbReference type="InterPro" id="IPR007372">
    <property type="entry name" value="Lipid/polyisoprenoid-bd_YceI"/>
</dbReference>
<evidence type="ECO:0000256" key="1">
    <source>
        <dbReference type="SAM" id="SignalP"/>
    </source>
</evidence>
<dbReference type="OrthoDB" id="1247465at2"/>
<evidence type="ECO:0000313" key="4">
    <source>
        <dbReference type="Proteomes" id="UP000199233"/>
    </source>
</evidence>
<organism evidence="3 4">
    <name type="scientific">Solimonas aquatica</name>
    <dbReference type="NCBI Taxonomy" id="489703"/>
    <lineage>
        <taxon>Bacteria</taxon>
        <taxon>Pseudomonadati</taxon>
        <taxon>Pseudomonadota</taxon>
        <taxon>Gammaproteobacteria</taxon>
        <taxon>Nevskiales</taxon>
        <taxon>Nevskiaceae</taxon>
        <taxon>Solimonas</taxon>
    </lineage>
</organism>
<gene>
    <name evidence="3" type="ORF">SAMN04488038_1147</name>
</gene>
<protein>
    <submittedName>
        <fullName evidence="3">Polyisoprenoid-binding protein YceI</fullName>
    </submittedName>
</protein>
<feature type="signal peptide" evidence="1">
    <location>
        <begin position="1"/>
        <end position="23"/>
    </location>
</feature>
<dbReference type="SMART" id="SM00867">
    <property type="entry name" value="YceI"/>
    <property type="match status" value="1"/>
</dbReference>
<evidence type="ECO:0000259" key="2">
    <source>
        <dbReference type="SMART" id="SM00867"/>
    </source>
</evidence>
<feature type="chain" id="PRO_5011623179" evidence="1">
    <location>
        <begin position="24"/>
        <end position="189"/>
    </location>
</feature>
<dbReference type="EMBL" id="FOFS01000014">
    <property type="protein sequence ID" value="SER01612.1"/>
    <property type="molecule type" value="Genomic_DNA"/>
</dbReference>
<keyword evidence="4" id="KW-1185">Reference proteome</keyword>
<dbReference type="Proteomes" id="UP000199233">
    <property type="component" value="Unassembled WGS sequence"/>
</dbReference>
<dbReference type="RefSeq" id="WP_093288799.1">
    <property type="nucleotide sequence ID" value="NZ_FOFS01000014.1"/>
</dbReference>
<name>A0A1H9KR73_9GAMM</name>
<dbReference type="AlphaFoldDB" id="A0A1H9KR73"/>
<accession>A0A1H9KR73</accession>
<reference evidence="3 4" key="1">
    <citation type="submission" date="2016-10" db="EMBL/GenBank/DDBJ databases">
        <authorList>
            <person name="de Groot N.N."/>
        </authorList>
    </citation>
    <scope>NUCLEOTIDE SEQUENCE [LARGE SCALE GENOMIC DNA]</scope>
    <source>
        <strain evidence="3 4">DSM 25927</strain>
    </source>
</reference>
<dbReference type="PANTHER" id="PTHR34406:SF1">
    <property type="entry name" value="PROTEIN YCEI"/>
    <property type="match status" value="1"/>
</dbReference>
<dbReference type="PANTHER" id="PTHR34406">
    <property type="entry name" value="PROTEIN YCEI"/>
    <property type="match status" value="1"/>
</dbReference>
<evidence type="ECO:0000313" key="3">
    <source>
        <dbReference type="EMBL" id="SER01612.1"/>
    </source>
</evidence>
<proteinExistence type="predicted"/>
<keyword evidence="1" id="KW-0732">Signal</keyword>
<dbReference type="SUPFAM" id="SSF101874">
    <property type="entry name" value="YceI-like"/>
    <property type="match status" value="1"/>
</dbReference>
<dbReference type="Pfam" id="PF04264">
    <property type="entry name" value="YceI"/>
    <property type="match status" value="1"/>
</dbReference>